<keyword evidence="2" id="KW-1185">Reference proteome</keyword>
<accession>A0AAF1B767</accession>
<dbReference type="EMBL" id="CP093348">
    <property type="protein sequence ID" value="WOH06382.1"/>
    <property type="molecule type" value="Genomic_DNA"/>
</dbReference>
<protein>
    <submittedName>
        <fullName evidence="1">Uncharacterized protein</fullName>
    </submittedName>
</protein>
<dbReference type="PANTHER" id="PTHR48156">
    <property type="entry name" value="TRANSMEMBRANE PROTEIN"/>
    <property type="match status" value="1"/>
</dbReference>
<name>A0AAF1B767_DAUCS</name>
<reference evidence="1" key="1">
    <citation type="journal article" date="2016" name="Nat. Genet.">
        <title>A high-quality carrot genome assembly provides new insights into carotenoid accumulation and asterid genome evolution.</title>
        <authorList>
            <person name="Iorizzo M."/>
            <person name="Ellison S."/>
            <person name="Senalik D."/>
            <person name="Zeng P."/>
            <person name="Satapoomin P."/>
            <person name="Huang J."/>
            <person name="Bowman M."/>
            <person name="Iovene M."/>
            <person name="Sanseverino W."/>
            <person name="Cavagnaro P."/>
            <person name="Yildiz M."/>
            <person name="Macko-Podgorni A."/>
            <person name="Moranska E."/>
            <person name="Grzebelus E."/>
            <person name="Grzebelus D."/>
            <person name="Ashrafi H."/>
            <person name="Zheng Z."/>
            <person name="Cheng S."/>
            <person name="Spooner D."/>
            <person name="Van Deynze A."/>
            <person name="Simon P."/>
        </authorList>
    </citation>
    <scope>NUCLEOTIDE SEQUENCE</scope>
    <source>
        <tissue evidence="1">Leaf</tissue>
    </source>
</reference>
<gene>
    <name evidence="1" type="ORF">DCAR_0625808</name>
</gene>
<dbReference type="PROSITE" id="PS51257">
    <property type="entry name" value="PROKAR_LIPOPROTEIN"/>
    <property type="match status" value="1"/>
</dbReference>
<evidence type="ECO:0000313" key="2">
    <source>
        <dbReference type="Proteomes" id="UP000077755"/>
    </source>
</evidence>
<evidence type="ECO:0000313" key="1">
    <source>
        <dbReference type="EMBL" id="WOH06382.1"/>
    </source>
</evidence>
<organism evidence="1 2">
    <name type="scientific">Daucus carota subsp. sativus</name>
    <name type="common">Carrot</name>
    <dbReference type="NCBI Taxonomy" id="79200"/>
    <lineage>
        <taxon>Eukaryota</taxon>
        <taxon>Viridiplantae</taxon>
        <taxon>Streptophyta</taxon>
        <taxon>Embryophyta</taxon>
        <taxon>Tracheophyta</taxon>
        <taxon>Spermatophyta</taxon>
        <taxon>Magnoliopsida</taxon>
        <taxon>eudicotyledons</taxon>
        <taxon>Gunneridae</taxon>
        <taxon>Pentapetalae</taxon>
        <taxon>asterids</taxon>
        <taxon>campanulids</taxon>
        <taxon>Apiales</taxon>
        <taxon>Apiaceae</taxon>
        <taxon>Apioideae</taxon>
        <taxon>Scandiceae</taxon>
        <taxon>Daucinae</taxon>
        <taxon>Daucus</taxon>
        <taxon>Daucus sect. Daucus</taxon>
    </lineage>
</organism>
<dbReference type="Proteomes" id="UP000077755">
    <property type="component" value="Chromosome 6"/>
</dbReference>
<dbReference type="PANTHER" id="PTHR48156:SF1">
    <property type="entry name" value="TRANSMEMBRANE PROTEIN"/>
    <property type="match status" value="1"/>
</dbReference>
<sequence>MAVRWSLTLWLGKMTWVSLSTWIISCLTVANQIAISIRSGEIGPFNIG</sequence>
<reference evidence="1" key="2">
    <citation type="submission" date="2022-03" db="EMBL/GenBank/DDBJ databases">
        <title>Draft title - Genomic analysis of global carrot germplasm unveils the trajectory of domestication and the origin of high carotenoid orange carrot.</title>
        <authorList>
            <person name="Iorizzo M."/>
            <person name="Ellison S."/>
            <person name="Senalik D."/>
            <person name="Macko-Podgorni A."/>
            <person name="Grzebelus D."/>
            <person name="Bostan H."/>
            <person name="Rolling W."/>
            <person name="Curaba J."/>
            <person name="Simon P."/>
        </authorList>
    </citation>
    <scope>NUCLEOTIDE SEQUENCE</scope>
    <source>
        <tissue evidence="1">Leaf</tissue>
    </source>
</reference>
<dbReference type="AlphaFoldDB" id="A0AAF1B767"/>
<proteinExistence type="predicted"/>